<sequence length="289" mass="31651">MSMKQSITIFLFFLGTMGAHANELIVNACEVCSDSQMALLARNSGTDWAVSSGDVIVKDVYIIRASDNEVKRFLVTSQEIYQHGEPLVSTTLSNATPNVNIAYEIKSALDFVVGKNEPPIDYNELPGLVGYTPIGSAHEVVVPGGRLNNFTQQLNAYVNSVLLSSPRSDTFWQTVKGVIGLSWVGVRTIKFPDGTTIKVKFKGINVENGETQIEVEVNIGSAKDGEFDVPITQLEAQNFLYTSVSGERLERFLWTAAMHGIPIVRGGGGTVGKYCYWDGEKIQCRKTTQ</sequence>
<dbReference type="RefSeq" id="WP_133591728.1">
    <property type="nucleotide sequence ID" value="NZ_CP037953.1"/>
</dbReference>
<dbReference type="EMBL" id="SNYM01000013">
    <property type="protein sequence ID" value="TDQ46501.1"/>
    <property type="molecule type" value="Genomic_DNA"/>
</dbReference>
<keyword evidence="3" id="KW-1185">Reference proteome</keyword>
<comment type="caution">
    <text evidence="2">The sequence shown here is derived from an EMBL/GenBank/DDBJ whole genome shotgun (WGS) entry which is preliminary data.</text>
</comment>
<proteinExistence type="predicted"/>
<protein>
    <submittedName>
        <fullName evidence="2">Uncharacterized protein</fullName>
    </submittedName>
</protein>
<evidence type="ECO:0000313" key="3">
    <source>
        <dbReference type="Proteomes" id="UP000295375"/>
    </source>
</evidence>
<keyword evidence="1" id="KW-0732">Signal</keyword>
<dbReference type="AlphaFoldDB" id="A0A4R6UI71"/>
<name>A0A4R6UI71_9GAMM</name>
<evidence type="ECO:0000256" key="1">
    <source>
        <dbReference type="SAM" id="SignalP"/>
    </source>
</evidence>
<reference evidence="2 3" key="1">
    <citation type="submission" date="2019-03" db="EMBL/GenBank/DDBJ databases">
        <title>Genomic Encyclopedia of Type Strains, Phase IV (KMG-IV): sequencing the most valuable type-strain genomes for metagenomic binning, comparative biology and taxonomic classification.</title>
        <authorList>
            <person name="Goeker M."/>
        </authorList>
    </citation>
    <scope>NUCLEOTIDE SEQUENCE [LARGE SCALE GENOMIC DNA]</scope>
    <source>
        <strain evidence="2 3">DSM 103792</strain>
    </source>
</reference>
<dbReference type="Proteomes" id="UP000295375">
    <property type="component" value="Unassembled WGS sequence"/>
</dbReference>
<accession>A0A4R6UI71</accession>
<feature type="signal peptide" evidence="1">
    <location>
        <begin position="1"/>
        <end position="21"/>
    </location>
</feature>
<organism evidence="2 3">
    <name type="scientific">Permianibacter aggregans</name>
    <dbReference type="NCBI Taxonomy" id="1510150"/>
    <lineage>
        <taxon>Bacteria</taxon>
        <taxon>Pseudomonadati</taxon>
        <taxon>Pseudomonadota</taxon>
        <taxon>Gammaproteobacteria</taxon>
        <taxon>Pseudomonadales</taxon>
        <taxon>Pseudomonadaceae</taxon>
        <taxon>Permianibacter</taxon>
    </lineage>
</organism>
<evidence type="ECO:0000313" key="2">
    <source>
        <dbReference type="EMBL" id="TDQ46501.1"/>
    </source>
</evidence>
<feature type="chain" id="PRO_5020530147" evidence="1">
    <location>
        <begin position="22"/>
        <end position="289"/>
    </location>
</feature>
<gene>
    <name evidence="2" type="ORF">EV696_11342</name>
</gene>